<feature type="transmembrane region" description="Helical" evidence="1">
    <location>
        <begin position="6"/>
        <end position="27"/>
    </location>
</feature>
<dbReference type="InterPro" id="IPR003594">
    <property type="entry name" value="HATPase_dom"/>
</dbReference>
<dbReference type="InterPro" id="IPR010559">
    <property type="entry name" value="Sig_transdc_His_kin_internal"/>
</dbReference>
<dbReference type="GO" id="GO:0000155">
    <property type="term" value="F:phosphorelay sensor kinase activity"/>
    <property type="evidence" value="ECO:0007669"/>
    <property type="project" value="InterPro"/>
</dbReference>
<reference evidence="3 4" key="1">
    <citation type="submission" date="2016-11" db="EMBL/GenBank/DDBJ databases">
        <title>Genome sequencing of Zhihengliuella aestuarii B18 antagonistic to Plasmodiophora brassicae.</title>
        <authorList>
            <person name="Luo Y."/>
        </authorList>
    </citation>
    <scope>NUCLEOTIDE SEQUENCE [LARGE SCALE GENOMIC DNA]</scope>
    <source>
        <strain evidence="3 4">B18</strain>
    </source>
</reference>
<dbReference type="STRING" id="556325.BHE16_04325"/>
<dbReference type="KEGG" id="nae:BHE16_04325"/>
<keyword evidence="3" id="KW-0418">Kinase</keyword>
<protein>
    <submittedName>
        <fullName evidence="3">Sensor histidine kinase</fullName>
    </submittedName>
</protein>
<dbReference type="SMART" id="SM00387">
    <property type="entry name" value="HATPase_c"/>
    <property type="match status" value="1"/>
</dbReference>
<organism evidence="3 4">
    <name type="scientific">Neomicrococcus aestuarii</name>
    <dbReference type="NCBI Taxonomy" id="556325"/>
    <lineage>
        <taxon>Bacteria</taxon>
        <taxon>Bacillati</taxon>
        <taxon>Actinomycetota</taxon>
        <taxon>Actinomycetes</taxon>
        <taxon>Micrococcales</taxon>
        <taxon>Micrococcaceae</taxon>
        <taxon>Neomicrococcus</taxon>
    </lineage>
</organism>
<keyword evidence="1" id="KW-0472">Membrane</keyword>
<evidence type="ECO:0000256" key="1">
    <source>
        <dbReference type="SAM" id="Phobius"/>
    </source>
</evidence>
<dbReference type="InterPro" id="IPR050640">
    <property type="entry name" value="Bact_2-comp_sensor_kinase"/>
</dbReference>
<sequence>MPESAFQTILLTSVVAIAVALVFLVGYHWVKSQRDLGTDADRATFETLHIVSLAAPYFRAGLTREGSSKAVKHLRTLLGSRGVAITDAARVLATDGDFPAGVQSEGDSTDTALFGLAQKTLEGGRTRVIRKGDYDAVCAPIQIQDRLVGTVIAVTDRADPGLVRAVTETAAWVASQIAVAELNESRAKLTEAELKALRAQISPHFIYNSLNAIASFIITDPDRARDLVVEFADFTRYSFRRHGDFTTFKEELEAIHRYLLLEQARFGERIKVKLAIAPEVLPIVIPFLSIQPLVENAVRHGLEKKPEGGTVIITAHDVGEFAEISIEDDGVGMDPGSLKATLAGTTEGIHVGLRNVDVRLRQIYGPQHGLVVETAPGHGTLITLRIPKFHPEATPALT</sequence>
<evidence type="ECO:0000313" key="4">
    <source>
        <dbReference type="Proteomes" id="UP000183530"/>
    </source>
</evidence>
<dbReference type="EMBL" id="CP018135">
    <property type="protein sequence ID" value="APF40374.1"/>
    <property type="molecule type" value="Genomic_DNA"/>
</dbReference>
<dbReference type="OrthoDB" id="2514702at2"/>
<feature type="domain" description="Histidine kinase/HSP90-like ATPase" evidence="2">
    <location>
        <begin position="285"/>
        <end position="390"/>
    </location>
</feature>
<dbReference type="GO" id="GO:0016020">
    <property type="term" value="C:membrane"/>
    <property type="evidence" value="ECO:0007669"/>
    <property type="project" value="InterPro"/>
</dbReference>
<dbReference type="AlphaFoldDB" id="A0A1L2ZLW2"/>
<accession>A0A1L2ZLW2</accession>
<dbReference type="Pfam" id="PF02518">
    <property type="entry name" value="HATPase_c"/>
    <property type="match status" value="1"/>
</dbReference>
<dbReference type="Pfam" id="PF06580">
    <property type="entry name" value="His_kinase"/>
    <property type="match status" value="1"/>
</dbReference>
<keyword evidence="3" id="KW-0808">Transferase</keyword>
<dbReference type="Gene3D" id="3.30.565.10">
    <property type="entry name" value="Histidine kinase-like ATPase, C-terminal domain"/>
    <property type="match status" value="1"/>
</dbReference>
<dbReference type="InterPro" id="IPR036890">
    <property type="entry name" value="HATPase_C_sf"/>
</dbReference>
<keyword evidence="1" id="KW-1133">Transmembrane helix</keyword>
<dbReference type="SUPFAM" id="SSF55874">
    <property type="entry name" value="ATPase domain of HSP90 chaperone/DNA topoisomerase II/histidine kinase"/>
    <property type="match status" value="1"/>
</dbReference>
<dbReference type="Proteomes" id="UP000183530">
    <property type="component" value="Chromosome"/>
</dbReference>
<evidence type="ECO:0000313" key="3">
    <source>
        <dbReference type="EMBL" id="APF40374.1"/>
    </source>
</evidence>
<dbReference type="RefSeq" id="WP_071893855.1">
    <property type="nucleotide sequence ID" value="NZ_CP018135.1"/>
</dbReference>
<dbReference type="PANTHER" id="PTHR34220:SF7">
    <property type="entry name" value="SENSOR HISTIDINE KINASE YPDA"/>
    <property type="match status" value="1"/>
</dbReference>
<keyword evidence="1" id="KW-0812">Transmembrane</keyword>
<gene>
    <name evidence="3" type="ORF">BHE16_04325</name>
</gene>
<name>A0A1L2ZLW2_9MICC</name>
<proteinExistence type="predicted"/>
<keyword evidence="4" id="KW-1185">Reference proteome</keyword>
<evidence type="ECO:0000259" key="2">
    <source>
        <dbReference type="SMART" id="SM00387"/>
    </source>
</evidence>
<dbReference type="PANTHER" id="PTHR34220">
    <property type="entry name" value="SENSOR HISTIDINE KINASE YPDA"/>
    <property type="match status" value="1"/>
</dbReference>